<dbReference type="RefSeq" id="XP_008081246.1">
    <property type="nucleotide sequence ID" value="XM_008083055.1"/>
</dbReference>
<dbReference type="AlphaFoldDB" id="S3CZ16"/>
<dbReference type="KEGG" id="glz:GLAREA_12273"/>
<dbReference type="eggNOG" id="ENOG502RK9F">
    <property type="taxonomic scope" value="Eukaryota"/>
</dbReference>
<organism evidence="1 2">
    <name type="scientific">Glarea lozoyensis (strain ATCC 20868 / MF5171)</name>
    <dbReference type="NCBI Taxonomy" id="1116229"/>
    <lineage>
        <taxon>Eukaryota</taxon>
        <taxon>Fungi</taxon>
        <taxon>Dikarya</taxon>
        <taxon>Ascomycota</taxon>
        <taxon>Pezizomycotina</taxon>
        <taxon>Leotiomycetes</taxon>
        <taxon>Helotiales</taxon>
        <taxon>Helotiaceae</taxon>
        <taxon>Glarea</taxon>
    </lineage>
</organism>
<dbReference type="GeneID" id="19471314"/>
<gene>
    <name evidence="1" type="ORF">GLAREA_12273</name>
</gene>
<name>S3CZ16_GLAL2</name>
<dbReference type="Proteomes" id="UP000016922">
    <property type="component" value="Unassembled WGS sequence"/>
</dbReference>
<sequence>MAQPAGQMFGLPARCRVYLASSPVLCAGDTLLSISRIIYSMMFEKVSYTQACKQVHILKTRSDSGYVERTENNSWTRWLCFLIGTLPSVIRLASVSGLPWSKIWGLMFVSSFVINEMIAMSAHFSTSSEKKQIPQWSSTTTKSFVETYHKAECDTTKDNKYSNFLGTQEQIQESSVKIPAPEPVAIAFTSTDHHEDSIFEHHIPPAEWLNRLVSADDRT</sequence>
<protein>
    <submittedName>
        <fullName evidence="1">Uncharacterized protein</fullName>
    </submittedName>
</protein>
<dbReference type="HOGENOM" id="CLU_1261613_0_0_1"/>
<dbReference type="EMBL" id="KE145361">
    <property type="protein sequence ID" value="EPE31517.1"/>
    <property type="molecule type" value="Genomic_DNA"/>
</dbReference>
<evidence type="ECO:0000313" key="1">
    <source>
        <dbReference type="EMBL" id="EPE31517.1"/>
    </source>
</evidence>
<keyword evidence="2" id="KW-1185">Reference proteome</keyword>
<accession>S3CZ16</accession>
<dbReference type="OrthoDB" id="2847781at2759"/>
<reference evidence="1 2" key="1">
    <citation type="journal article" date="2013" name="BMC Genomics">
        <title>Genomics-driven discovery of the pneumocandin biosynthetic gene cluster in the fungus Glarea lozoyensis.</title>
        <authorList>
            <person name="Chen L."/>
            <person name="Yue Q."/>
            <person name="Zhang X."/>
            <person name="Xiang M."/>
            <person name="Wang C."/>
            <person name="Li S."/>
            <person name="Che Y."/>
            <person name="Ortiz-Lopez F.J."/>
            <person name="Bills G.F."/>
            <person name="Liu X."/>
            <person name="An Z."/>
        </authorList>
    </citation>
    <scope>NUCLEOTIDE SEQUENCE [LARGE SCALE GENOMIC DNA]</scope>
    <source>
        <strain evidence="2">ATCC 20868 / MF5171</strain>
    </source>
</reference>
<evidence type="ECO:0000313" key="2">
    <source>
        <dbReference type="Proteomes" id="UP000016922"/>
    </source>
</evidence>
<proteinExistence type="predicted"/>